<dbReference type="PANTHER" id="PTHR35342">
    <property type="entry name" value="TRICARBOXYLIC TRANSPORT PROTEIN"/>
    <property type="match status" value="1"/>
</dbReference>
<proteinExistence type="predicted"/>
<dbReference type="PANTHER" id="PTHR35342:SF5">
    <property type="entry name" value="TRICARBOXYLIC TRANSPORT PROTEIN"/>
    <property type="match status" value="1"/>
</dbReference>
<feature type="transmembrane region" description="Helical" evidence="1">
    <location>
        <begin position="413"/>
        <end position="443"/>
    </location>
</feature>
<sequence>MLDFGVILSNLSDPLTLLLMMGSASFGIIMGAIPGLSGTLGIALLLPFTFSVEPHQALLMLGSVYCGSEYGGSIPAILINTPGTAAALCTTFDGHPMALRGEAQKALLTALIASIFGGLFGVAALLFLSGPLADVSMSFGAAEQFWLCVFALTIIASLSSGNILKGLLGALLGLLLSCVGMDPVTGMPRFTFNTMELMGGINVVPALIGLFAIPQALMLLRAAGATSAMAPYVKMPNVVWNTLRDFCKRIWVAGVGGVVGVIVGIMPGAGGNIATFVAYNEAKRFSKHPEKFGTGIMEGIMAPEVCNNAVVGGAQIPMLTLGIPGSAPAAVMLGALMTHGLKPGFNLFTEQANIVYTYSIGLILSNIMILFLGLFFVRVFVQALKIPAHYLLVSIMTMGVVGAYSINSSAMDVLSMLGCGIIGYVLIKGKFGVAPMALGLILGSTLEEGFKLSLHLGQAEGDVVGYFFSRPASLVLIGLTLLSTGYSVWKEISARKSAKE</sequence>
<feature type="transmembrane region" description="Helical" evidence="1">
    <location>
        <begin position="250"/>
        <end position="279"/>
    </location>
</feature>
<evidence type="ECO:0000313" key="4">
    <source>
        <dbReference type="Proteomes" id="UP000886752"/>
    </source>
</evidence>
<organism evidence="3 4">
    <name type="scientific">Candidatus Desulfovibrio intestinipullorum</name>
    <dbReference type="NCBI Taxonomy" id="2838536"/>
    <lineage>
        <taxon>Bacteria</taxon>
        <taxon>Pseudomonadati</taxon>
        <taxon>Thermodesulfobacteriota</taxon>
        <taxon>Desulfovibrionia</taxon>
        <taxon>Desulfovibrionales</taxon>
        <taxon>Desulfovibrionaceae</taxon>
        <taxon>Desulfovibrio</taxon>
    </lineage>
</organism>
<feature type="transmembrane region" description="Helical" evidence="1">
    <location>
        <begin position="20"/>
        <end position="46"/>
    </location>
</feature>
<evidence type="ECO:0000259" key="2">
    <source>
        <dbReference type="Pfam" id="PF01970"/>
    </source>
</evidence>
<comment type="caution">
    <text evidence="3">The sequence shown here is derived from an EMBL/GenBank/DDBJ whole genome shotgun (WGS) entry which is preliminary data.</text>
</comment>
<dbReference type="InterPro" id="IPR002823">
    <property type="entry name" value="DUF112_TM"/>
</dbReference>
<keyword evidence="1" id="KW-0472">Membrane</keyword>
<dbReference type="EMBL" id="DXHV01000018">
    <property type="protein sequence ID" value="HIV99867.1"/>
    <property type="molecule type" value="Genomic_DNA"/>
</dbReference>
<reference evidence="3" key="2">
    <citation type="submission" date="2021-04" db="EMBL/GenBank/DDBJ databases">
        <authorList>
            <person name="Gilroy R."/>
        </authorList>
    </citation>
    <scope>NUCLEOTIDE SEQUENCE</scope>
    <source>
        <strain evidence="3">ChiHecec2B26-446</strain>
    </source>
</reference>
<feature type="transmembrane region" description="Helical" evidence="1">
    <location>
        <begin position="388"/>
        <end position="406"/>
    </location>
</feature>
<keyword evidence="1" id="KW-1133">Transmembrane helix</keyword>
<reference evidence="3" key="1">
    <citation type="journal article" date="2021" name="PeerJ">
        <title>Extensive microbial diversity within the chicken gut microbiome revealed by metagenomics and culture.</title>
        <authorList>
            <person name="Gilroy R."/>
            <person name="Ravi A."/>
            <person name="Getino M."/>
            <person name="Pursley I."/>
            <person name="Horton D.L."/>
            <person name="Alikhan N.F."/>
            <person name="Baker D."/>
            <person name="Gharbi K."/>
            <person name="Hall N."/>
            <person name="Watson M."/>
            <person name="Adriaenssens E.M."/>
            <person name="Foster-Nyarko E."/>
            <person name="Jarju S."/>
            <person name="Secka A."/>
            <person name="Antonio M."/>
            <person name="Oren A."/>
            <person name="Chaudhuri R.R."/>
            <person name="La Ragione R."/>
            <person name="Hildebrand F."/>
            <person name="Pallen M.J."/>
        </authorList>
    </citation>
    <scope>NUCLEOTIDE SEQUENCE</scope>
    <source>
        <strain evidence="3">ChiHecec2B26-446</strain>
    </source>
</reference>
<feature type="transmembrane region" description="Helical" evidence="1">
    <location>
        <begin position="321"/>
        <end position="341"/>
    </location>
</feature>
<protein>
    <submittedName>
        <fullName evidence="3">Tripartite tricarboxylate transporter permease</fullName>
    </submittedName>
</protein>
<name>A0A9D1TNQ6_9BACT</name>
<evidence type="ECO:0000256" key="1">
    <source>
        <dbReference type="SAM" id="Phobius"/>
    </source>
</evidence>
<evidence type="ECO:0000313" key="3">
    <source>
        <dbReference type="EMBL" id="HIV99867.1"/>
    </source>
</evidence>
<feature type="transmembrane region" description="Helical" evidence="1">
    <location>
        <begin position="135"/>
        <end position="155"/>
    </location>
</feature>
<feature type="transmembrane region" description="Helical" evidence="1">
    <location>
        <begin position="106"/>
        <end position="129"/>
    </location>
</feature>
<gene>
    <name evidence="3" type="ORF">H9894_01560</name>
</gene>
<feature type="transmembrane region" description="Helical" evidence="1">
    <location>
        <begin position="353"/>
        <end position="376"/>
    </location>
</feature>
<keyword evidence="1" id="KW-0812">Transmembrane</keyword>
<feature type="transmembrane region" description="Helical" evidence="1">
    <location>
        <begin position="463"/>
        <end position="489"/>
    </location>
</feature>
<feature type="transmembrane region" description="Helical" evidence="1">
    <location>
        <begin position="167"/>
        <end position="185"/>
    </location>
</feature>
<accession>A0A9D1TNQ6</accession>
<feature type="transmembrane region" description="Helical" evidence="1">
    <location>
        <begin position="197"/>
        <end position="220"/>
    </location>
</feature>
<dbReference type="Proteomes" id="UP000886752">
    <property type="component" value="Unassembled WGS sequence"/>
</dbReference>
<dbReference type="AlphaFoldDB" id="A0A9D1TNQ6"/>
<feature type="domain" description="DUF112" evidence="2">
    <location>
        <begin position="17"/>
        <end position="437"/>
    </location>
</feature>
<dbReference type="Pfam" id="PF01970">
    <property type="entry name" value="TctA"/>
    <property type="match status" value="1"/>
</dbReference>